<dbReference type="GO" id="GO:0034599">
    <property type="term" value="P:cellular response to oxidative stress"/>
    <property type="evidence" value="ECO:0007669"/>
    <property type="project" value="TreeGrafter"/>
</dbReference>
<dbReference type="SUPFAM" id="SSF111148">
    <property type="entry name" value="YggX-like"/>
    <property type="match status" value="1"/>
</dbReference>
<dbReference type="AlphaFoldDB" id="A0A5C8Z440"/>
<dbReference type="GO" id="GO:0005506">
    <property type="term" value="F:iron ion binding"/>
    <property type="evidence" value="ECO:0007669"/>
    <property type="project" value="UniProtKB-UniRule"/>
</dbReference>
<proteinExistence type="inferred from homology"/>
<keyword evidence="4" id="KW-1185">Reference proteome</keyword>
<sequence length="93" mass="10764">MSHLVNCQRYKKELPGLEKPPFPGPKGLEIYQSVSKQAWSEWQEHQTRLINEKQLTVTDPSARKYLMEQMNKFLNGEEVDSIEGFVPTDPSDN</sequence>
<dbReference type="Gene3D" id="1.10.3880.10">
    <property type="entry name" value="Fe(II) trafficking protein YggX"/>
    <property type="match status" value="1"/>
</dbReference>
<dbReference type="PANTHER" id="PTHR36965:SF1">
    <property type="entry name" value="FE(2+)-TRAFFICKING PROTEIN-RELATED"/>
    <property type="match status" value="1"/>
</dbReference>
<evidence type="ECO:0000313" key="3">
    <source>
        <dbReference type="EMBL" id="TXR51941.1"/>
    </source>
</evidence>
<dbReference type="PIRSF" id="PIRSF029827">
    <property type="entry name" value="Fe_traffic_YggX"/>
    <property type="match status" value="1"/>
</dbReference>
<accession>A0A5C8Z440</accession>
<dbReference type="Pfam" id="PF04362">
    <property type="entry name" value="Iron_traffic"/>
    <property type="match status" value="1"/>
</dbReference>
<evidence type="ECO:0000256" key="2">
    <source>
        <dbReference type="HAMAP-Rule" id="MF_00686"/>
    </source>
</evidence>
<comment type="function">
    <text evidence="2">Could be a mediator in iron transactions between iron acquisition and iron-requiring processes, such as synthesis and/or repair of Fe-S clusters in biosynthetic enzymes.</text>
</comment>
<comment type="similarity">
    <text evidence="2">Belongs to the Fe(2+)-trafficking protein family.</text>
</comment>
<dbReference type="OrthoDB" id="9804318at2"/>
<dbReference type="EMBL" id="VKAD01000002">
    <property type="protein sequence ID" value="TXR51941.1"/>
    <property type="molecule type" value="Genomic_DNA"/>
</dbReference>
<gene>
    <name evidence="3" type="ORF">FME95_10990</name>
</gene>
<dbReference type="HAMAP" id="MF_00686">
    <property type="entry name" value="Fe_traffic_YggX"/>
    <property type="match status" value="1"/>
</dbReference>
<evidence type="ECO:0000313" key="4">
    <source>
        <dbReference type="Proteomes" id="UP000321764"/>
    </source>
</evidence>
<dbReference type="GO" id="GO:0005829">
    <property type="term" value="C:cytosol"/>
    <property type="evidence" value="ECO:0007669"/>
    <property type="project" value="TreeGrafter"/>
</dbReference>
<organism evidence="3 4">
    <name type="scientific">Reinekea thalattae</name>
    <dbReference type="NCBI Taxonomy" id="2593301"/>
    <lineage>
        <taxon>Bacteria</taxon>
        <taxon>Pseudomonadati</taxon>
        <taxon>Pseudomonadota</taxon>
        <taxon>Gammaproteobacteria</taxon>
        <taxon>Oceanospirillales</taxon>
        <taxon>Saccharospirillaceae</taxon>
        <taxon>Reinekea</taxon>
    </lineage>
</organism>
<evidence type="ECO:0000256" key="1">
    <source>
        <dbReference type="ARBA" id="ARBA00023004"/>
    </source>
</evidence>
<dbReference type="NCBIfam" id="NF003817">
    <property type="entry name" value="PRK05408.1"/>
    <property type="match status" value="1"/>
</dbReference>
<dbReference type="InterPro" id="IPR036766">
    <property type="entry name" value="Fe_traffick_prot_YggX_sf"/>
</dbReference>
<name>A0A5C8Z440_9GAMM</name>
<dbReference type="Proteomes" id="UP000321764">
    <property type="component" value="Unassembled WGS sequence"/>
</dbReference>
<comment type="caution">
    <text evidence="3">The sequence shown here is derived from an EMBL/GenBank/DDBJ whole genome shotgun (WGS) entry which is preliminary data.</text>
</comment>
<dbReference type="RefSeq" id="WP_147714536.1">
    <property type="nucleotide sequence ID" value="NZ_VKAD01000002.1"/>
</dbReference>
<protein>
    <recommendedName>
        <fullName evidence="2">Probable Fe(2+)-trafficking protein</fullName>
    </recommendedName>
</protein>
<dbReference type="InterPro" id="IPR007457">
    <property type="entry name" value="Fe_traffick_prot_YggX"/>
</dbReference>
<reference evidence="3 4" key="1">
    <citation type="submission" date="2019-07" db="EMBL/GenBank/DDBJ databases">
        <title>Reinekea sp. strain SSH23 genome sequencing and assembly.</title>
        <authorList>
            <person name="Kim I."/>
        </authorList>
    </citation>
    <scope>NUCLEOTIDE SEQUENCE [LARGE SCALE GENOMIC DNA]</scope>
    <source>
        <strain evidence="3 4">SSH23</strain>
    </source>
</reference>
<keyword evidence="1 2" id="KW-0408">Iron</keyword>
<dbReference type="PANTHER" id="PTHR36965">
    <property type="entry name" value="FE(2+)-TRAFFICKING PROTEIN-RELATED"/>
    <property type="match status" value="1"/>
</dbReference>